<sequence>MNAPYTRAFSFSGFQSNRPNLPLPGQRVDIELDNIAQAMGSLVSGLAANGPLKPTPPGTLLANLTSSTAIPTAVTVGALKGSLGLGTAASLNVGEPGGVAAYNDPRFGSNADVSGFLTKAGNLAGLTDLPTARQNLGLGTAATRPVGISGGVAAYDDPRFGQGGGGVQIPTMYVSVAAFAKDSDGELKWDNAYKAASAALPITGGVLEWPAGKLTLKNKIYEEFPKGSQQARTITNRGQGTDATILYWPNADGGIQYDFSYFAHSAHISDMTLSTGYDSPTGSGSAYRLNVTSQFYSAGFRHPPYNTIFRVVTRGDDAPFNQKYWNKGIDIRGATIVDIGFVVCAGGSTAGENTGPLGDGISIEGATFGGDFSYTVLVNIANFQFVSLDRGLYYGDFIQGVSAVNGNAVYCRAGMATVDNAARKGVLAQLYVENFQYGIGTGTGIEILTELFTFAAVNCTFFTKRNLAGIKIDHPVPFQISNCWFQGEAYREPPGTAVPPGSNGLIIGPALIPGGIVTGCVFNALAAGLLLQEGSSGITVDACRFRTNAVNVVDLGSRNNFGIANSAEDGTLPPATLPELSGAAGTGSRAFRLRSISDGGASLYTNFVQDKAGNLLVNQATGGGAPRAGLFKFDDQVQLAVGSNFASARHNGASLPANTATNVTWATIEDTGGYRNAGAQGRFIAPAAGLYTFTASVRFDTTSAGTLRQILVLKNGASADLPSDTRAPAGGGASTQCNLSCTVRLNAGDYLTVQAYSDVACSTVGGTGYASMMRVS</sequence>
<keyword evidence="2" id="KW-1185">Reference proteome</keyword>
<dbReference type="SUPFAM" id="SSF49842">
    <property type="entry name" value="TNF-like"/>
    <property type="match status" value="1"/>
</dbReference>
<proteinExistence type="predicted"/>
<reference evidence="1" key="2">
    <citation type="submission" date="2021-08" db="EMBL/GenBank/DDBJ databases">
        <authorList>
            <person name="Tani A."/>
            <person name="Ola A."/>
            <person name="Ogura Y."/>
            <person name="Katsura K."/>
            <person name="Hayashi T."/>
        </authorList>
    </citation>
    <scope>NUCLEOTIDE SEQUENCE</scope>
    <source>
        <strain evidence="1">DSM 16372</strain>
    </source>
</reference>
<evidence type="ECO:0000313" key="2">
    <source>
        <dbReference type="Proteomes" id="UP001055247"/>
    </source>
</evidence>
<dbReference type="RefSeq" id="WP_238230965.1">
    <property type="nucleotide sequence ID" value="NZ_BPQO01000021.1"/>
</dbReference>
<comment type="caution">
    <text evidence="1">The sequence shown here is derived from an EMBL/GenBank/DDBJ whole genome shotgun (WGS) entry which is preliminary data.</text>
</comment>
<evidence type="ECO:0000313" key="1">
    <source>
        <dbReference type="EMBL" id="GJD90750.1"/>
    </source>
</evidence>
<reference evidence="1" key="1">
    <citation type="journal article" date="2016" name="Front. Microbiol.">
        <title>Genome Sequence of the Piezophilic, Mesophilic Sulfate-Reducing Bacterium Desulfovibrio indicus J2T.</title>
        <authorList>
            <person name="Cao J."/>
            <person name="Maignien L."/>
            <person name="Shao Z."/>
            <person name="Alain K."/>
            <person name="Jebbar M."/>
        </authorList>
    </citation>
    <scope>NUCLEOTIDE SEQUENCE</scope>
    <source>
        <strain evidence="1">DSM 16372</strain>
    </source>
</reference>
<dbReference type="Proteomes" id="UP001055247">
    <property type="component" value="Unassembled WGS sequence"/>
</dbReference>
<accession>A0AAV4ZT56</accession>
<dbReference type="AlphaFoldDB" id="A0AAV4ZT56"/>
<name>A0AAV4ZT56_9HYPH</name>
<dbReference type="Gene3D" id="2.60.120.40">
    <property type="match status" value="1"/>
</dbReference>
<protein>
    <recommendedName>
        <fullName evidence="3">C1q domain-containing protein</fullName>
    </recommendedName>
</protein>
<dbReference type="InterPro" id="IPR008983">
    <property type="entry name" value="Tumour_necrosis_fac-like_dom"/>
</dbReference>
<dbReference type="EMBL" id="BPQO01000021">
    <property type="protein sequence ID" value="GJD90750.1"/>
    <property type="molecule type" value="Genomic_DNA"/>
</dbReference>
<evidence type="ECO:0008006" key="3">
    <source>
        <dbReference type="Google" id="ProtNLM"/>
    </source>
</evidence>
<organism evidence="1 2">
    <name type="scientific">Methylobacterium hispanicum</name>
    <dbReference type="NCBI Taxonomy" id="270350"/>
    <lineage>
        <taxon>Bacteria</taxon>
        <taxon>Pseudomonadati</taxon>
        <taxon>Pseudomonadota</taxon>
        <taxon>Alphaproteobacteria</taxon>
        <taxon>Hyphomicrobiales</taxon>
        <taxon>Methylobacteriaceae</taxon>
        <taxon>Methylobacterium</taxon>
    </lineage>
</organism>
<gene>
    <name evidence="1" type="ORF">BHAOGJBA_4292</name>
</gene>